<protein>
    <recommendedName>
        <fullName evidence="1">SnoaL-like domain-containing protein</fullName>
    </recommendedName>
</protein>
<dbReference type="InterPro" id="IPR032710">
    <property type="entry name" value="NTF2-like_dom_sf"/>
</dbReference>
<organism evidence="2 3">
    <name type="scientific">Fonsecaea pedrosoi CBS 271.37</name>
    <dbReference type="NCBI Taxonomy" id="1442368"/>
    <lineage>
        <taxon>Eukaryota</taxon>
        <taxon>Fungi</taxon>
        <taxon>Dikarya</taxon>
        <taxon>Ascomycota</taxon>
        <taxon>Pezizomycotina</taxon>
        <taxon>Eurotiomycetes</taxon>
        <taxon>Chaetothyriomycetidae</taxon>
        <taxon>Chaetothyriales</taxon>
        <taxon>Herpotrichiellaceae</taxon>
        <taxon>Fonsecaea</taxon>
    </lineage>
</organism>
<dbReference type="AlphaFoldDB" id="A0A0D2G196"/>
<evidence type="ECO:0000259" key="1">
    <source>
        <dbReference type="Pfam" id="PF13474"/>
    </source>
</evidence>
<gene>
    <name evidence="2" type="ORF">Z517_11308</name>
</gene>
<dbReference type="EMBL" id="KN846976">
    <property type="protein sequence ID" value="KIW74538.1"/>
    <property type="molecule type" value="Genomic_DNA"/>
</dbReference>
<accession>A0A0D2G196</accession>
<keyword evidence="3" id="KW-1185">Reference proteome</keyword>
<dbReference type="VEuPathDB" id="FungiDB:Z517_11308"/>
<evidence type="ECO:0000313" key="2">
    <source>
        <dbReference type="EMBL" id="KIW74538.1"/>
    </source>
</evidence>
<feature type="domain" description="SnoaL-like" evidence="1">
    <location>
        <begin position="93"/>
        <end position="169"/>
    </location>
</feature>
<dbReference type="Proteomes" id="UP000053029">
    <property type="component" value="Unassembled WGS sequence"/>
</dbReference>
<dbReference type="GeneID" id="25310798"/>
<proteinExistence type="predicted"/>
<dbReference type="HOGENOM" id="CLU_124021_0_0_1"/>
<dbReference type="OrthoDB" id="4128781at2759"/>
<reference evidence="2 3" key="1">
    <citation type="submission" date="2015-01" db="EMBL/GenBank/DDBJ databases">
        <title>The Genome Sequence of Fonsecaea pedrosoi CBS 271.37.</title>
        <authorList>
            <consortium name="The Broad Institute Genomics Platform"/>
            <person name="Cuomo C."/>
            <person name="de Hoog S."/>
            <person name="Gorbushina A."/>
            <person name="Stielow B."/>
            <person name="Teixiera M."/>
            <person name="Abouelleil A."/>
            <person name="Chapman S.B."/>
            <person name="Priest M."/>
            <person name="Young S.K."/>
            <person name="Wortman J."/>
            <person name="Nusbaum C."/>
            <person name="Birren B."/>
        </authorList>
    </citation>
    <scope>NUCLEOTIDE SEQUENCE [LARGE SCALE GENOMIC DNA]</scope>
    <source>
        <strain evidence="2 3">CBS 271.37</strain>
    </source>
</reference>
<dbReference type="RefSeq" id="XP_013278346.1">
    <property type="nucleotide sequence ID" value="XM_013422892.1"/>
</dbReference>
<name>A0A0D2G196_9EURO</name>
<sequence>MAANNSNGGWYDETAYSTPEDALKKMTFPPSKLHKPELYQEEQEILNHICGWSHVMNKLFNQSIEPGRPFYDFDDAMTYDIYGFTPRGGMLEHYNQTFHYFSNSRFEMKDLEPVATSKTSGYITMMQRLVGGTSDDGNKFEMTYRITYILAKIDGAWKFVHEHVSFPVEMSTMKADPTCTIDPLKAFKGIASQ</sequence>
<evidence type="ECO:0000313" key="3">
    <source>
        <dbReference type="Proteomes" id="UP000053029"/>
    </source>
</evidence>
<dbReference type="Pfam" id="PF13474">
    <property type="entry name" value="SnoaL_3"/>
    <property type="match status" value="1"/>
</dbReference>
<dbReference type="SUPFAM" id="SSF54427">
    <property type="entry name" value="NTF2-like"/>
    <property type="match status" value="1"/>
</dbReference>
<dbReference type="InterPro" id="IPR037401">
    <property type="entry name" value="SnoaL-like"/>
</dbReference>
<dbReference type="STRING" id="1442368.A0A0D2G196"/>
<dbReference type="Gene3D" id="3.10.450.50">
    <property type="match status" value="1"/>
</dbReference>